<dbReference type="EMBL" id="QGNW01001506">
    <property type="protein sequence ID" value="RVW38428.1"/>
    <property type="molecule type" value="Genomic_DNA"/>
</dbReference>
<sequence>MFSLSLVILTIASFQVDAAYEDKANTVIAAETADSCETKPIEISEKCVLEKDLSFTIDKERGLQKPKRQCKKNEEVMSSLDEFKMLSDLSNFKNLAAMMEAEAFMRKKKIKRRKKKRKIEFEAQDEITVDVGPGQEQPDTVKAVTTAKAVEAGSVSVSENINPEKLFVDEVKAGVQPNSIKAVDMRKASETESVSVTKNIVSEKLFVSNFKIDEERISQEAKKKCMKNEEVMSSLDEFKMLSDLSNFKNLAAMMEAEAFMRCKKSKKRRKKKRNMEFEAPFQINVSNRANRSSVSSGVVRGTPPISSSGKKVEMNALEKDKTYDLVELPQGKMLVGCKWVLTVKHKTNGSLERYKARLVTMGFARVMEALGYKQSEDDHILFVKHFALGGLTPLLVYVDDIVVTGDHMQGMEALKRCLLQEFEIKELGRLKYFLDVEVTPSRHGIFIFQQKYVLDLSTDIGKLGCKPVETSIE</sequence>
<reference evidence="3 4" key="1">
    <citation type="journal article" date="2018" name="PLoS Genet.">
        <title>Population sequencing reveals clonal diversity and ancestral inbreeding in the grapevine cultivar Chardonnay.</title>
        <authorList>
            <person name="Roach M.J."/>
            <person name="Johnson D.L."/>
            <person name="Bohlmann J."/>
            <person name="van Vuuren H.J."/>
            <person name="Jones S.J."/>
            <person name="Pretorius I.S."/>
            <person name="Schmidt S.A."/>
            <person name="Borneman A.R."/>
        </authorList>
    </citation>
    <scope>NUCLEOTIDE SEQUENCE [LARGE SCALE GENOMIC DNA]</scope>
    <source>
        <strain evidence="4">cv. Chardonnay</strain>
        <tissue evidence="3">Leaf</tissue>
    </source>
</reference>
<dbReference type="AlphaFoldDB" id="A0A438DT44"/>
<evidence type="ECO:0000313" key="3">
    <source>
        <dbReference type="EMBL" id="RVW38428.1"/>
    </source>
</evidence>
<dbReference type="Proteomes" id="UP000288805">
    <property type="component" value="Unassembled WGS sequence"/>
</dbReference>
<proteinExistence type="predicted"/>
<evidence type="ECO:0000313" key="4">
    <source>
        <dbReference type="Proteomes" id="UP000288805"/>
    </source>
</evidence>
<feature type="domain" description="Reverse transcriptase Ty1/copia-type" evidence="2">
    <location>
        <begin position="366"/>
        <end position="472"/>
    </location>
</feature>
<organism evidence="3 4">
    <name type="scientific">Vitis vinifera</name>
    <name type="common">Grape</name>
    <dbReference type="NCBI Taxonomy" id="29760"/>
    <lineage>
        <taxon>Eukaryota</taxon>
        <taxon>Viridiplantae</taxon>
        <taxon>Streptophyta</taxon>
        <taxon>Embryophyta</taxon>
        <taxon>Tracheophyta</taxon>
        <taxon>Spermatophyta</taxon>
        <taxon>Magnoliopsida</taxon>
        <taxon>eudicotyledons</taxon>
        <taxon>Gunneridae</taxon>
        <taxon>Pentapetalae</taxon>
        <taxon>rosids</taxon>
        <taxon>Vitales</taxon>
        <taxon>Vitaceae</taxon>
        <taxon>Viteae</taxon>
        <taxon>Vitis</taxon>
    </lineage>
</organism>
<evidence type="ECO:0000256" key="1">
    <source>
        <dbReference type="SAM" id="SignalP"/>
    </source>
</evidence>
<name>A0A438DT44_VITVI</name>
<evidence type="ECO:0000259" key="2">
    <source>
        <dbReference type="Pfam" id="PF07727"/>
    </source>
</evidence>
<dbReference type="InterPro" id="IPR013103">
    <property type="entry name" value="RVT_2"/>
</dbReference>
<gene>
    <name evidence="3" type="ORF">CK203_082360</name>
</gene>
<comment type="caution">
    <text evidence="3">The sequence shown here is derived from an EMBL/GenBank/DDBJ whole genome shotgun (WGS) entry which is preliminary data.</text>
</comment>
<dbReference type="Pfam" id="PF07727">
    <property type="entry name" value="RVT_2"/>
    <property type="match status" value="1"/>
</dbReference>
<keyword evidence="1" id="KW-0732">Signal</keyword>
<protein>
    <recommendedName>
        <fullName evidence="2">Reverse transcriptase Ty1/copia-type domain-containing protein</fullName>
    </recommendedName>
</protein>
<accession>A0A438DT44</accession>
<feature type="chain" id="PRO_5019093721" description="Reverse transcriptase Ty1/copia-type domain-containing protein" evidence="1">
    <location>
        <begin position="19"/>
        <end position="473"/>
    </location>
</feature>
<feature type="signal peptide" evidence="1">
    <location>
        <begin position="1"/>
        <end position="18"/>
    </location>
</feature>